<evidence type="ECO:0000313" key="10">
    <source>
        <dbReference type="Proteomes" id="UP000593566"/>
    </source>
</evidence>
<dbReference type="PRINTS" id="PR01035">
    <property type="entry name" value="TCRTETA"/>
</dbReference>
<dbReference type="InterPro" id="IPR001958">
    <property type="entry name" value="Tet-R_TetA/multi-R_MdtG-like"/>
</dbReference>
<feature type="transmembrane region" description="Helical" evidence="7">
    <location>
        <begin position="233"/>
        <end position="255"/>
    </location>
</feature>
<keyword evidence="2" id="KW-0813">Transport</keyword>
<dbReference type="Proteomes" id="UP000593566">
    <property type="component" value="Unassembled WGS sequence"/>
</dbReference>
<keyword evidence="4 7" id="KW-1133">Transmembrane helix</keyword>
<dbReference type="CDD" id="cd17323">
    <property type="entry name" value="MFS_Tpo1_MDR_like"/>
    <property type="match status" value="1"/>
</dbReference>
<name>A0A8H6FJZ2_9LECA</name>
<feature type="transmembrane region" description="Helical" evidence="7">
    <location>
        <begin position="507"/>
        <end position="528"/>
    </location>
</feature>
<evidence type="ECO:0000313" key="9">
    <source>
        <dbReference type="EMBL" id="KAF6229924.1"/>
    </source>
</evidence>
<evidence type="ECO:0000256" key="4">
    <source>
        <dbReference type="ARBA" id="ARBA00022989"/>
    </source>
</evidence>
<evidence type="ECO:0000256" key="6">
    <source>
        <dbReference type="SAM" id="MobiDB-lite"/>
    </source>
</evidence>
<organism evidence="9 10">
    <name type="scientific">Letharia lupina</name>
    <dbReference type="NCBI Taxonomy" id="560253"/>
    <lineage>
        <taxon>Eukaryota</taxon>
        <taxon>Fungi</taxon>
        <taxon>Dikarya</taxon>
        <taxon>Ascomycota</taxon>
        <taxon>Pezizomycotina</taxon>
        <taxon>Lecanoromycetes</taxon>
        <taxon>OSLEUM clade</taxon>
        <taxon>Lecanoromycetidae</taxon>
        <taxon>Lecanorales</taxon>
        <taxon>Lecanorineae</taxon>
        <taxon>Parmeliaceae</taxon>
        <taxon>Letharia</taxon>
    </lineage>
</organism>
<evidence type="ECO:0000256" key="5">
    <source>
        <dbReference type="ARBA" id="ARBA00023136"/>
    </source>
</evidence>
<dbReference type="GO" id="GO:0022857">
    <property type="term" value="F:transmembrane transporter activity"/>
    <property type="evidence" value="ECO:0007669"/>
    <property type="project" value="InterPro"/>
</dbReference>
<evidence type="ECO:0000256" key="1">
    <source>
        <dbReference type="ARBA" id="ARBA00004141"/>
    </source>
</evidence>
<keyword evidence="10" id="KW-1185">Reference proteome</keyword>
<feature type="region of interest" description="Disordered" evidence="6">
    <location>
        <begin position="573"/>
        <end position="595"/>
    </location>
</feature>
<proteinExistence type="predicted"/>
<keyword evidence="5 7" id="KW-0472">Membrane</keyword>
<reference evidence="9 10" key="1">
    <citation type="journal article" date="2020" name="Genomics">
        <title>Complete, high-quality genomes from long-read metagenomic sequencing of two wolf lichen thalli reveals enigmatic genome architecture.</title>
        <authorList>
            <person name="McKenzie S.K."/>
            <person name="Walston R.F."/>
            <person name="Allen J.L."/>
        </authorList>
    </citation>
    <scope>NUCLEOTIDE SEQUENCE [LARGE SCALE GENOMIC DNA]</scope>
    <source>
        <strain evidence="9">WasteWater1</strain>
    </source>
</reference>
<dbReference type="PROSITE" id="PS50850">
    <property type="entry name" value="MFS"/>
    <property type="match status" value="1"/>
</dbReference>
<evidence type="ECO:0000256" key="2">
    <source>
        <dbReference type="ARBA" id="ARBA00022448"/>
    </source>
</evidence>
<feature type="transmembrane region" description="Helical" evidence="7">
    <location>
        <begin position="417"/>
        <end position="436"/>
    </location>
</feature>
<dbReference type="Pfam" id="PF07690">
    <property type="entry name" value="MFS_1"/>
    <property type="match status" value="1"/>
</dbReference>
<feature type="transmembrane region" description="Helical" evidence="7">
    <location>
        <begin position="326"/>
        <end position="349"/>
    </location>
</feature>
<protein>
    <recommendedName>
        <fullName evidence="8">Major facilitator superfamily (MFS) profile domain-containing protein</fullName>
    </recommendedName>
</protein>
<comment type="subcellular location">
    <subcellularLocation>
        <location evidence="1">Membrane</location>
        <topology evidence="1">Multi-pass membrane protein</topology>
    </subcellularLocation>
</comment>
<gene>
    <name evidence="9" type="ORF">HO133_004261</name>
</gene>
<feature type="transmembrane region" description="Helical" evidence="7">
    <location>
        <begin position="80"/>
        <end position="102"/>
    </location>
</feature>
<dbReference type="RefSeq" id="XP_037157181.1">
    <property type="nucleotide sequence ID" value="XM_037295180.1"/>
</dbReference>
<sequence>MANIQREKNAFVAFPAALPGAGSLFPTANDQGTMAKTKPDQVPVPERVAEELESGVEPNSEQPVTSDVAYSAFTGPQKKAIVLSAALGAVFSPMSTTIYLPALNEIARDLRVSISKINLTVTSFLILQGLAPMMIAGFSDGAGRRPAYIYCFIVYIAANIGLALQRNYAALLVLRCLQSAGSSGTVALCNGVVADLVTSADRGMYVGYTSVASILGPIAGPIIGGVIAQYLGWWWIFWFLTISSATYFVLFFLFLPETCRKVVGDGSIPPPKLNQSLTGIIRERRRIKAGIVVDAAQQEAVRKNYRLKFPNPLSTLVIAGDKESGLILFCSGLLVAILYATTTGIPYLFGKIYGFDELQLGLVYIPFGAGSVISALSTGKAIDWNYRRHAKKNGFPLTKNRHQDLTNFPIEKARLEVALPLLYIGNIGSIAYGWTLDYRTNLAGPLILLFVFGYGSMAAFQVMQILMVDINPGNAASATAANNLFRCLLGAGSTAVVVPMIDKMGVGWAYTFASLVWIALSPSLWLLMKYGPGWRKDKKEKEHRKEKAKAEKAGTKEAKSDLDLMQVAQIHESPVVEEQVQEEKVAETHAPEAEEQTQLEFIAASHIAPAAEPNKVN</sequence>
<dbReference type="Gene3D" id="1.20.1250.20">
    <property type="entry name" value="MFS general substrate transporter like domains"/>
    <property type="match status" value="1"/>
</dbReference>
<evidence type="ECO:0000256" key="3">
    <source>
        <dbReference type="ARBA" id="ARBA00022692"/>
    </source>
</evidence>
<keyword evidence="3 7" id="KW-0812">Transmembrane</keyword>
<feature type="transmembrane region" description="Helical" evidence="7">
    <location>
        <begin position="361"/>
        <end position="382"/>
    </location>
</feature>
<evidence type="ECO:0000256" key="7">
    <source>
        <dbReference type="SAM" id="Phobius"/>
    </source>
</evidence>
<feature type="transmembrane region" description="Helical" evidence="7">
    <location>
        <begin position="205"/>
        <end position="227"/>
    </location>
</feature>
<dbReference type="GO" id="GO:0005886">
    <property type="term" value="C:plasma membrane"/>
    <property type="evidence" value="ECO:0007669"/>
    <property type="project" value="TreeGrafter"/>
</dbReference>
<comment type="caution">
    <text evidence="9">The sequence shown here is derived from an EMBL/GenBank/DDBJ whole genome shotgun (WGS) entry which is preliminary data.</text>
</comment>
<dbReference type="InterPro" id="IPR020846">
    <property type="entry name" value="MFS_dom"/>
</dbReference>
<feature type="transmembrane region" description="Helical" evidence="7">
    <location>
        <begin position="442"/>
        <end position="463"/>
    </location>
</feature>
<evidence type="ECO:0000259" key="8">
    <source>
        <dbReference type="PROSITE" id="PS50850"/>
    </source>
</evidence>
<dbReference type="SUPFAM" id="SSF103473">
    <property type="entry name" value="MFS general substrate transporter"/>
    <property type="match status" value="1"/>
</dbReference>
<dbReference type="GeneID" id="59332670"/>
<dbReference type="FunFam" id="1.20.1720.10:FF:000009">
    <property type="entry name" value="MFS multidrug transporter"/>
    <property type="match status" value="1"/>
</dbReference>
<feature type="compositionally biased region" description="Basic and acidic residues" evidence="6">
    <location>
        <begin position="581"/>
        <end position="592"/>
    </location>
</feature>
<dbReference type="InterPro" id="IPR011701">
    <property type="entry name" value="MFS"/>
</dbReference>
<dbReference type="EMBL" id="JACCJB010000002">
    <property type="protein sequence ID" value="KAF6229924.1"/>
    <property type="molecule type" value="Genomic_DNA"/>
</dbReference>
<dbReference type="InterPro" id="IPR036259">
    <property type="entry name" value="MFS_trans_sf"/>
</dbReference>
<feature type="region of interest" description="Disordered" evidence="6">
    <location>
        <begin position="537"/>
        <end position="561"/>
    </location>
</feature>
<feature type="domain" description="Major facilitator superfamily (MFS) profile" evidence="8">
    <location>
        <begin position="81"/>
        <end position="531"/>
    </location>
</feature>
<feature type="transmembrane region" description="Helical" evidence="7">
    <location>
        <begin position="170"/>
        <end position="193"/>
    </location>
</feature>
<feature type="transmembrane region" description="Helical" evidence="7">
    <location>
        <begin position="114"/>
        <end position="135"/>
    </location>
</feature>
<accession>A0A8H6FJZ2</accession>
<feature type="transmembrane region" description="Helical" evidence="7">
    <location>
        <begin position="484"/>
        <end position="501"/>
    </location>
</feature>
<dbReference type="PANTHER" id="PTHR23502">
    <property type="entry name" value="MAJOR FACILITATOR SUPERFAMILY"/>
    <property type="match status" value="1"/>
</dbReference>
<dbReference type="PANTHER" id="PTHR23502:SF51">
    <property type="entry name" value="QUINIDINE RESISTANCE PROTEIN 1-RELATED"/>
    <property type="match status" value="1"/>
</dbReference>
<dbReference type="AlphaFoldDB" id="A0A8H6FJZ2"/>
<feature type="transmembrane region" description="Helical" evidence="7">
    <location>
        <begin position="147"/>
        <end position="164"/>
    </location>
</feature>